<feature type="transmembrane region" description="Helical" evidence="6">
    <location>
        <begin position="218"/>
        <end position="237"/>
    </location>
</feature>
<sequence length="238" mass="26198">MASLSLSSTPAQTFSLHRSSTSKVVSTAPLLQARKKLFGVFPRASSSLHYHPLRVSISRNVSIRGNDELKLMKKTTTKKIRRGMTTVCYALPLRVDTIQWIATISSAILMFAKGTAVQKSFLVPLFALQAPGHVISWMKGEYGIWAAFLALLVRLFFFIPGELELPLVALLVVIVAPHQVMRLRGRQEGAIISLVIAGYLAFQHFSRIGSLNQSFDRGSIVATLAIICITVLSCLLLF</sequence>
<evidence type="ECO:0000256" key="2">
    <source>
        <dbReference type="ARBA" id="ARBA00005852"/>
    </source>
</evidence>
<keyword evidence="8" id="KW-1185">Reference proteome</keyword>
<evidence type="ECO:0000313" key="8">
    <source>
        <dbReference type="Proteomes" id="UP000238479"/>
    </source>
</evidence>
<dbReference type="Pfam" id="PF05562">
    <property type="entry name" value="WCOR413"/>
    <property type="match status" value="1"/>
</dbReference>
<dbReference type="GO" id="GO:0016020">
    <property type="term" value="C:membrane"/>
    <property type="evidence" value="ECO:0007669"/>
    <property type="project" value="UniProtKB-SubCell"/>
</dbReference>
<evidence type="ECO:0000313" key="7">
    <source>
        <dbReference type="EMBL" id="PRQ29352.1"/>
    </source>
</evidence>
<dbReference type="PANTHER" id="PTHR33596">
    <property type="entry name" value="COLD-REGULATED 413 PLASMA MEMBRANE PROTEIN 2"/>
    <property type="match status" value="1"/>
</dbReference>
<protein>
    <submittedName>
        <fullName evidence="7">Putative cold-regulated 413 protein</fullName>
    </submittedName>
</protein>
<dbReference type="EMBL" id="PDCK01000043">
    <property type="protein sequence ID" value="PRQ29352.1"/>
    <property type="molecule type" value="Genomic_DNA"/>
</dbReference>
<organism evidence="7 8">
    <name type="scientific">Rosa chinensis</name>
    <name type="common">China rose</name>
    <dbReference type="NCBI Taxonomy" id="74649"/>
    <lineage>
        <taxon>Eukaryota</taxon>
        <taxon>Viridiplantae</taxon>
        <taxon>Streptophyta</taxon>
        <taxon>Embryophyta</taxon>
        <taxon>Tracheophyta</taxon>
        <taxon>Spermatophyta</taxon>
        <taxon>Magnoliopsida</taxon>
        <taxon>eudicotyledons</taxon>
        <taxon>Gunneridae</taxon>
        <taxon>Pentapetalae</taxon>
        <taxon>rosids</taxon>
        <taxon>fabids</taxon>
        <taxon>Rosales</taxon>
        <taxon>Rosaceae</taxon>
        <taxon>Rosoideae</taxon>
        <taxon>Rosoideae incertae sedis</taxon>
        <taxon>Rosa</taxon>
    </lineage>
</organism>
<evidence type="ECO:0000256" key="4">
    <source>
        <dbReference type="ARBA" id="ARBA00022989"/>
    </source>
</evidence>
<dbReference type="Gramene" id="PRQ29352">
    <property type="protein sequence ID" value="PRQ29352"/>
    <property type="gene ID" value="RchiOBHm_Chr5g0012971"/>
</dbReference>
<evidence type="ECO:0000256" key="6">
    <source>
        <dbReference type="SAM" id="Phobius"/>
    </source>
</evidence>
<gene>
    <name evidence="7" type="ORF">RchiOBHm_Chr5g0012971</name>
</gene>
<feature type="transmembrane region" description="Helical" evidence="6">
    <location>
        <begin position="190"/>
        <end position="206"/>
    </location>
</feature>
<dbReference type="InterPro" id="IPR008892">
    <property type="entry name" value="COR413"/>
</dbReference>
<evidence type="ECO:0000256" key="3">
    <source>
        <dbReference type="ARBA" id="ARBA00022692"/>
    </source>
</evidence>
<keyword evidence="5 6" id="KW-0472">Membrane</keyword>
<comment type="subcellular location">
    <subcellularLocation>
        <location evidence="1">Membrane</location>
        <topology evidence="1">Multi-pass membrane protein</topology>
    </subcellularLocation>
</comment>
<accession>A0A2P6Q596</accession>
<keyword evidence="4 6" id="KW-1133">Transmembrane helix</keyword>
<dbReference type="OMA" id="YQATNLR"/>
<reference evidence="7 8" key="1">
    <citation type="journal article" date="2018" name="Nat. Genet.">
        <title>The Rosa genome provides new insights in the design of modern roses.</title>
        <authorList>
            <person name="Bendahmane M."/>
        </authorList>
    </citation>
    <scope>NUCLEOTIDE SEQUENCE [LARGE SCALE GENOMIC DNA]</scope>
    <source>
        <strain evidence="8">cv. Old Blush</strain>
    </source>
</reference>
<dbReference type="PANTHER" id="PTHR33596:SF17">
    <property type="entry name" value="COLD-REGULATED 413 INNER MEMBRANE PROTEIN 1, CHLOROPLASTIC-RELATED"/>
    <property type="match status" value="1"/>
</dbReference>
<dbReference type="Proteomes" id="UP000238479">
    <property type="component" value="Chromosome 5"/>
</dbReference>
<name>A0A2P6Q596_ROSCH</name>
<dbReference type="STRING" id="74649.A0A2P6Q596"/>
<evidence type="ECO:0000256" key="1">
    <source>
        <dbReference type="ARBA" id="ARBA00004141"/>
    </source>
</evidence>
<dbReference type="AlphaFoldDB" id="A0A2P6Q596"/>
<comment type="similarity">
    <text evidence="2">Belongs to the Cold-regulated 413 protein family.</text>
</comment>
<proteinExistence type="inferred from homology"/>
<evidence type="ECO:0000256" key="5">
    <source>
        <dbReference type="ARBA" id="ARBA00023136"/>
    </source>
</evidence>
<feature type="transmembrane region" description="Helical" evidence="6">
    <location>
        <begin position="165"/>
        <end position="183"/>
    </location>
</feature>
<comment type="caution">
    <text evidence="7">The sequence shown here is derived from an EMBL/GenBank/DDBJ whole genome shotgun (WGS) entry which is preliminary data.</text>
</comment>
<keyword evidence="3 6" id="KW-0812">Transmembrane</keyword>
<dbReference type="OrthoDB" id="1928310at2759"/>